<keyword evidence="2" id="KW-0210">Decarboxylase</keyword>
<evidence type="ECO:0000313" key="11">
    <source>
        <dbReference type="Proteomes" id="UP000070186"/>
    </source>
</evidence>
<evidence type="ECO:0000256" key="8">
    <source>
        <dbReference type="ARBA" id="ARBA00023270"/>
    </source>
</evidence>
<dbReference type="InterPro" id="IPR016067">
    <property type="entry name" value="S-AdoMet_deCO2ase_core"/>
</dbReference>
<keyword evidence="4" id="KW-0745">Spermidine biosynthesis</keyword>
<dbReference type="InterPro" id="IPR042284">
    <property type="entry name" value="AdoMetDC_N"/>
</dbReference>
<dbReference type="GO" id="GO:0005829">
    <property type="term" value="C:cytosol"/>
    <property type="evidence" value="ECO:0007669"/>
    <property type="project" value="TreeGrafter"/>
</dbReference>
<evidence type="ECO:0000313" key="10">
    <source>
        <dbReference type="EMBL" id="KXB29418.1"/>
    </source>
</evidence>
<keyword evidence="11" id="KW-1185">Reference proteome</keyword>
<dbReference type="Gene3D" id="3.30.160.750">
    <property type="match status" value="1"/>
</dbReference>
<keyword evidence="3" id="KW-0068">Autocatalytic cleavage</keyword>
<sequence length="139" mass="14967">MHGIHLIADLHDCRCPPGFLLDGPGLEVFCVEACTRHGLTVVGRLFHPFRDAHGEAAGVTGTVVLAESHLALHTWPEIGAVTLDVYVCNFSGDNSESAHALFRDVIAAFAPARTERIEVKRGQLGIREQIIDPAPPDPA</sequence>
<dbReference type="Gene3D" id="3.30.360.110">
    <property type="entry name" value="S-adenosylmethionine decarboxylase domain"/>
    <property type="match status" value="1"/>
</dbReference>
<comment type="cofactor">
    <cofactor evidence="1">
        <name>pyruvate</name>
        <dbReference type="ChEBI" id="CHEBI:15361"/>
    </cofactor>
</comment>
<dbReference type="AlphaFoldDB" id="A0A133XEP7"/>
<dbReference type="SUPFAM" id="SSF56276">
    <property type="entry name" value="S-adenosylmethionine decarboxylase"/>
    <property type="match status" value="1"/>
</dbReference>
<dbReference type="PANTHER" id="PTHR33866:SF2">
    <property type="entry name" value="S-ADENOSYLMETHIONINE DECARBOXYLASE PROENZYME"/>
    <property type="match status" value="1"/>
</dbReference>
<dbReference type="Pfam" id="PF02675">
    <property type="entry name" value="AdoMet_dc"/>
    <property type="match status" value="1"/>
</dbReference>
<comment type="caution">
    <text evidence="10">The sequence shown here is derived from an EMBL/GenBank/DDBJ whole genome shotgun (WGS) entry which is preliminary data.</text>
</comment>
<evidence type="ECO:0000256" key="7">
    <source>
        <dbReference type="ARBA" id="ARBA00023239"/>
    </source>
</evidence>
<gene>
    <name evidence="10" type="ORF">AT959_15760</name>
</gene>
<evidence type="ECO:0000256" key="1">
    <source>
        <dbReference type="ARBA" id="ARBA00001928"/>
    </source>
</evidence>
<dbReference type="EMBL" id="LODL01000035">
    <property type="protein sequence ID" value="KXB29418.1"/>
    <property type="molecule type" value="Genomic_DNA"/>
</dbReference>
<proteinExistence type="predicted"/>
<dbReference type="Proteomes" id="UP000070186">
    <property type="component" value="Unassembled WGS sequence"/>
</dbReference>
<dbReference type="InterPro" id="IPR042286">
    <property type="entry name" value="AdoMetDC_C"/>
</dbReference>
<evidence type="ECO:0000256" key="5">
    <source>
        <dbReference type="ARBA" id="ARBA00023115"/>
    </source>
</evidence>
<organism evidence="10 11">
    <name type="scientific">Dechloromonas denitrificans</name>
    <dbReference type="NCBI Taxonomy" id="281362"/>
    <lineage>
        <taxon>Bacteria</taxon>
        <taxon>Pseudomonadati</taxon>
        <taxon>Pseudomonadota</taxon>
        <taxon>Betaproteobacteria</taxon>
        <taxon>Rhodocyclales</taxon>
        <taxon>Azonexaceae</taxon>
        <taxon>Dechloromonas</taxon>
    </lineage>
</organism>
<dbReference type="GO" id="GO:0004014">
    <property type="term" value="F:adenosylmethionine decarboxylase activity"/>
    <property type="evidence" value="ECO:0007669"/>
    <property type="project" value="InterPro"/>
</dbReference>
<keyword evidence="5" id="KW-0620">Polyamine biosynthesis</keyword>
<evidence type="ECO:0000256" key="9">
    <source>
        <dbReference type="ARBA" id="ARBA00023317"/>
    </source>
</evidence>
<dbReference type="GO" id="GO:0008295">
    <property type="term" value="P:spermidine biosynthetic process"/>
    <property type="evidence" value="ECO:0007669"/>
    <property type="project" value="UniProtKB-KW"/>
</dbReference>
<name>A0A133XEP7_9RHOO</name>
<dbReference type="STRING" id="281362.AT959_15760"/>
<evidence type="ECO:0000256" key="2">
    <source>
        <dbReference type="ARBA" id="ARBA00022793"/>
    </source>
</evidence>
<keyword evidence="8" id="KW-0704">Schiff base</keyword>
<reference evidence="10 11" key="1">
    <citation type="submission" date="2015-12" db="EMBL/GenBank/DDBJ databases">
        <title>Nitrous oxide reduction kinetics distinguish bacteria harboring typical versus atypical NosZ.</title>
        <authorList>
            <person name="Yoon S."/>
            <person name="Nissen S."/>
            <person name="Park D."/>
            <person name="Sanford R.A."/>
            <person name="Loeffler F.E."/>
        </authorList>
    </citation>
    <scope>NUCLEOTIDE SEQUENCE [LARGE SCALE GENOMIC DNA]</scope>
    <source>
        <strain evidence="10 11">ATCC BAA-841</strain>
    </source>
</reference>
<evidence type="ECO:0000256" key="4">
    <source>
        <dbReference type="ARBA" id="ARBA00023066"/>
    </source>
</evidence>
<dbReference type="InterPro" id="IPR003826">
    <property type="entry name" value="AdoMetDC_fam_prok"/>
</dbReference>
<dbReference type="RefSeq" id="WP_066885008.1">
    <property type="nucleotide sequence ID" value="NZ_LODL01000035.1"/>
</dbReference>
<evidence type="ECO:0000256" key="3">
    <source>
        <dbReference type="ARBA" id="ARBA00022813"/>
    </source>
</evidence>
<protein>
    <submittedName>
        <fullName evidence="10">S-adenosylmethionine decarboxylase proenzyme</fullName>
    </submittedName>
</protein>
<keyword evidence="9" id="KW-0670">Pyruvate</keyword>
<accession>A0A133XEP7</accession>
<keyword evidence="6" id="KW-0865">Zymogen</keyword>
<keyword evidence="7" id="KW-0456">Lyase</keyword>
<dbReference type="PANTHER" id="PTHR33866">
    <property type="entry name" value="S-ADENOSYLMETHIONINE DECARBOXYLASE PROENZYME"/>
    <property type="match status" value="1"/>
</dbReference>
<evidence type="ECO:0000256" key="6">
    <source>
        <dbReference type="ARBA" id="ARBA00023145"/>
    </source>
</evidence>